<dbReference type="EMBL" id="CAJNNW010032514">
    <property type="protein sequence ID" value="CAE8713640.1"/>
    <property type="molecule type" value="Genomic_DNA"/>
</dbReference>
<evidence type="ECO:0000313" key="2">
    <source>
        <dbReference type="Proteomes" id="UP000626109"/>
    </source>
</evidence>
<proteinExistence type="predicted"/>
<sequence>MLNFIPKMSPSVSLLYGKRPLQRIAIGAKKQQLEIPLAVVADIPSLVDMSVSYVGNKYNALPWKDFVDIKLDARNLIEADVKSALTDLDWFGKVNALYAGKQTEAEIDVAAKTIGAIKPESHPDLEVVRDRQVSHRPDVTLSDLLK</sequence>
<name>A0A813KVY3_POLGL</name>
<evidence type="ECO:0000313" key="1">
    <source>
        <dbReference type="EMBL" id="CAE8713640.1"/>
    </source>
</evidence>
<protein>
    <submittedName>
        <fullName evidence="1">Uncharacterized protein</fullName>
    </submittedName>
</protein>
<reference evidence="1" key="1">
    <citation type="submission" date="2021-02" db="EMBL/GenBank/DDBJ databases">
        <authorList>
            <person name="Dougan E. K."/>
            <person name="Rhodes N."/>
            <person name="Thang M."/>
            <person name="Chan C."/>
        </authorList>
    </citation>
    <scope>NUCLEOTIDE SEQUENCE</scope>
</reference>
<accession>A0A813KVY3</accession>
<dbReference type="AlphaFoldDB" id="A0A813KVY3"/>
<gene>
    <name evidence="1" type="ORF">PGLA2088_LOCUS37624</name>
</gene>
<organism evidence="1 2">
    <name type="scientific">Polarella glacialis</name>
    <name type="common">Dinoflagellate</name>
    <dbReference type="NCBI Taxonomy" id="89957"/>
    <lineage>
        <taxon>Eukaryota</taxon>
        <taxon>Sar</taxon>
        <taxon>Alveolata</taxon>
        <taxon>Dinophyceae</taxon>
        <taxon>Suessiales</taxon>
        <taxon>Suessiaceae</taxon>
        <taxon>Polarella</taxon>
    </lineage>
</organism>
<comment type="caution">
    <text evidence="1">The sequence shown here is derived from an EMBL/GenBank/DDBJ whole genome shotgun (WGS) entry which is preliminary data.</text>
</comment>
<dbReference type="Proteomes" id="UP000626109">
    <property type="component" value="Unassembled WGS sequence"/>
</dbReference>